<organism evidence="1 2">
    <name type="scientific">Musa troglodytarum</name>
    <name type="common">fe'i banana</name>
    <dbReference type="NCBI Taxonomy" id="320322"/>
    <lineage>
        <taxon>Eukaryota</taxon>
        <taxon>Viridiplantae</taxon>
        <taxon>Streptophyta</taxon>
        <taxon>Embryophyta</taxon>
        <taxon>Tracheophyta</taxon>
        <taxon>Spermatophyta</taxon>
        <taxon>Magnoliopsida</taxon>
        <taxon>Liliopsida</taxon>
        <taxon>Zingiberales</taxon>
        <taxon>Musaceae</taxon>
        <taxon>Musa</taxon>
    </lineage>
</organism>
<keyword evidence="2" id="KW-1185">Reference proteome</keyword>
<proteinExistence type="predicted"/>
<name>A0A9E7KKC6_9LILI</name>
<reference evidence="1" key="1">
    <citation type="submission" date="2022-05" db="EMBL/GenBank/DDBJ databases">
        <title>The Musa troglodytarum L. genome provides insights into the mechanism of non-climacteric behaviour and enrichment of carotenoids.</title>
        <authorList>
            <person name="Wang J."/>
        </authorList>
    </citation>
    <scope>NUCLEOTIDE SEQUENCE</scope>
    <source>
        <tissue evidence="1">Leaf</tissue>
    </source>
</reference>
<gene>
    <name evidence="1" type="ORF">MUK42_34183</name>
</gene>
<accession>A0A9E7KKC6</accession>
<dbReference type="AlphaFoldDB" id="A0A9E7KKC6"/>
<protein>
    <submittedName>
        <fullName evidence="1">Uncharacterized protein</fullName>
    </submittedName>
</protein>
<evidence type="ECO:0000313" key="2">
    <source>
        <dbReference type="Proteomes" id="UP001055439"/>
    </source>
</evidence>
<sequence length="53" mass="6470">MRDPKGYMADGGFRRHLFENFRDPLTSLIRLRRFPSLRLFFRATAWFSRYEIG</sequence>
<dbReference type="EMBL" id="CP097510">
    <property type="protein sequence ID" value="URE24113.1"/>
    <property type="molecule type" value="Genomic_DNA"/>
</dbReference>
<evidence type="ECO:0000313" key="1">
    <source>
        <dbReference type="EMBL" id="URE24113.1"/>
    </source>
</evidence>
<dbReference type="Proteomes" id="UP001055439">
    <property type="component" value="Chromosome 8"/>
</dbReference>